<dbReference type="AlphaFoldDB" id="A0A1Q5Q837"/>
<name>A0A1Q5Q837_TALAT</name>
<protein>
    <submittedName>
        <fullName evidence="2">Uncharacterized protein</fullName>
    </submittedName>
</protein>
<gene>
    <name evidence="2" type="ORF">UA08_04071</name>
</gene>
<feature type="region of interest" description="Disordered" evidence="1">
    <location>
        <begin position="326"/>
        <end position="346"/>
    </location>
</feature>
<feature type="compositionally biased region" description="Acidic residues" evidence="1">
    <location>
        <begin position="22"/>
        <end position="37"/>
    </location>
</feature>
<feature type="compositionally biased region" description="Basic and acidic residues" evidence="1">
    <location>
        <begin position="1"/>
        <end position="21"/>
    </location>
</feature>
<dbReference type="InterPro" id="IPR038322">
    <property type="entry name" value="Pex19_C_sf"/>
</dbReference>
<feature type="compositionally biased region" description="Polar residues" evidence="1">
    <location>
        <begin position="56"/>
        <end position="74"/>
    </location>
</feature>
<evidence type="ECO:0000256" key="1">
    <source>
        <dbReference type="SAM" id="MobiDB-lite"/>
    </source>
</evidence>
<dbReference type="GO" id="GO:0033328">
    <property type="term" value="F:peroxisome membrane targeting sequence binding"/>
    <property type="evidence" value="ECO:0007669"/>
    <property type="project" value="TreeGrafter"/>
</dbReference>
<dbReference type="OrthoDB" id="21292at2759"/>
<dbReference type="PANTHER" id="PTHR12774:SF2">
    <property type="entry name" value="PEROXISOMAL BIOGENESIS FACTOR 19"/>
    <property type="match status" value="1"/>
</dbReference>
<dbReference type="EMBL" id="LFMY01000005">
    <property type="protein sequence ID" value="OKL60298.1"/>
    <property type="molecule type" value="Genomic_DNA"/>
</dbReference>
<dbReference type="PANTHER" id="PTHR12774">
    <property type="entry name" value="PEROXISOMAL BIOGENESIS FACTOR 19"/>
    <property type="match status" value="1"/>
</dbReference>
<sequence>MASAEKASEKADEQVKHTAADKEEEDSDFEDLDDVLDDFNKPKQATSETIAVADSSKPTATHTPDTPQAATLDTNGIDEEFMKQLEADMMANLLGGGDSSGKGKASDIPNAGGDLPVDMEKEFEALSKEFQDQGLSMESLFKSLIDSAGDAEKKEGTGSSTVGTEQATAAAGGEGDTFQDTIQKTLKRMQESGDKATATAAASGMESDDQSAEMLENLMKLLNSESDPNQLETMLNSIVHDISNKEMLYEPMKDYNEKYGPWLKENKGKVPPEDFARYENQARIVREIMEKFDEEGYSDKDPECLAYIWDHMQQMEAAGAIPEGIVPKPAFADEPDAKMPPECAQQ</sequence>
<feature type="compositionally biased region" description="Low complexity" evidence="1">
    <location>
        <begin position="161"/>
        <end position="171"/>
    </location>
</feature>
<accession>A0A1Q5Q837</accession>
<dbReference type="GO" id="GO:0005778">
    <property type="term" value="C:peroxisomal membrane"/>
    <property type="evidence" value="ECO:0007669"/>
    <property type="project" value="TreeGrafter"/>
</dbReference>
<reference evidence="2 3" key="1">
    <citation type="submission" date="2015-06" db="EMBL/GenBank/DDBJ databases">
        <title>Talaromyces atroroseus IBT 11181 draft genome.</title>
        <authorList>
            <person name="Rasmussen K.B."/>
            <person name="Rasmussen S."/>
            <person name="Petersen B."/>
            <person name="Sicheritz-Ponten T."/>
            <person name="Mortensen U.H."/>
            <person name="Thrane U."/>
        </authorList>
    </citation>
    <scope>NUCLEOTIDE SEQUENCE [LARGE SCALE GENOMIC DNA]</scope>
    <source>
        <strain evidence="2 3">IBT 11181</strain>
    </source>
</reference>
<dbReference type="Gene3D" id="1.20.120.900">
    <property type="entry name" value="Pex19, mPTS binding domain"/>
    <property type="match status" value="1"/>
</dbReference>
<dbReference type="Pfam" id="PF04614">
    <property type="entry name" value="Pex19"/>
    <property type="match status" value="1"/>
</dbReference>
<organism evidence="2 3">
    <name type="scientific">Talaromyces atroroseus</name>
    <dbReference type="NCBI Taxonomy" id="1441469"/>
    <lineage>
        <taxon>Eukaryota</taxon>
        <taxon>Fungi</taxon>
        <taxon>Dikarya</taxon>
        <taxon>Ascomycota</taxon>
        <taxon>Pezizomycotina</taxon>
        <taxon>Eurotiomycetes</taxon>
        <taxon>Eurotiomycetidae</taxon>
        <taxon>Eurotiales</taxon>
        <taxon>Trichocomaceae</taxon>
        <taxon>Talaromyces</taxon>
        <taxon>Talaromyces sect. Trachyspermi</taxon>
    </lineage>
</organism>
<proteinExistence type="predicted"/>
<dbReference type="RefSeq" id="XP_020120419.1">
    <property type="nucleotide sequence ID" value="XM_020266354.1"/>
</dbReference>
<dbReference type="STRING" id="1441469.A0A1Q5Q837"/>
<feature type="region of interest" description="Disordered" evidence="1">
    <location>
        <begin position="149"/>
        <end position="210"/>
    </location>
</feature>
<dbReference type="InterPro" id="IPR006708">
    <property type="entry name" value="Pex19"/>
</dbReference>
<keyword evidence="3" id="KW-1185">Reference proteome</keyword>
<evidence type="ECO:0000313" key="3">
    <source>
        <dbReference type="Proteomes" id="UP000214365"/>
    </source>
</evidence>
<dbReference type="Proteomes" id="UP000214365">
    <property type="component" value="Unassembled WGS sequence"/>
</dbReference>
<dbReference type="GeneID" id="31003826"/>
<dbReference type="GO" id="GO:0045046">
    <property type="term" value="P:protein import into peroxisome membrane"/>
    <property type="evidence" value="ECO:0007669"/>
    <property type="project" value="TreeGrafter"/>
</dbReference>
<comment type="caution">
    <text evidence="2">The sequence shown here is derived from an EMBL/GenBank/DDBJ whole genome shotgun (WGS) entry which is preliminary data.</text>
</comment>
<evidence type="ECO:0000313" key="2">
    <source>
        <dbReference type="EMBL" id="OKL60298.1"/>
    </source>
</evidence>
<feature type="region of interest" description="Disordered" evidence="1">
    <location>
        <begin position="1"/>
        <end position="116"/>
    </location>
</feature>